<name>A0A8J3JYY3_9ACTN</name>
<organism evidence="2 3">
    <name type="scientific">Catellatospora chokoriensis</name>
    <dbReference type="NCBI Taxonomy" id="310353"/>
    <lineage>
        <taxon>Bacteria</taxon>
        <taxon>Bacillati</taxon>
        <taxon>Actinomycetota</taxon>
        <taxon>Actinomycetes</taxon>
        <taxon>Micromonosporales</taxon>
        <taxon>Micromonosporaceae</taxon>
        <taxon>Catellatospora</taxon>
    </lineage>
</organism>
<protein>
    <submittedName>
        <fullName evidence="2">Uncharacterized protein</fullName>
    </submittedName>
</protein>
<feature type="region of interest" description="Disordered" evidence="1">
    <location>
        <begin position="1"/>
        <end position="62"/>
    </location>
</feature>
<feature type="compositionally biased region" description="Polar residues" evidence="1">
    <location>
        <begin position="42"/>
        <end position="53"/>
    </location>
</feature>
<comment type="caution">
    <text evidence="2">The sequence shown here is derived from an EMBL/GenBank/DDBJ whole genome shotgun (WGS) entry which is preliminary data.</text>
</comment>
<evidence type="ECO:0000313" key="2">
    <source>
        <dbReference type="EMBL" id="GIF89776.1"/>
    </source>
</evidence>
<evidence type="ECO:0000313" key="3">
    <source>
        <dbReference type="Proteomes" id="UP000619293"/>
    </source>
</evidence>
<dbReference type="Proteomes" id="UP000619293">
    <property type="component" value="Unassembled WGS sequence"/>
</dbReference>
<sequence length="101" mass="10947">MPAHAPQCDPYPCPLQAATEGDPDEQRLPAPIAPPKPLEASMPTTPSGDPGNTSRRRAQGTPVNVTVEITTITGEQAELLHERQSLAIKEIITWLTTRNQK</sequence>
<dbReference type="EMBL" id="BONG01000018">
    <property type="protein sequence ID" value="GIF89776.1"/>
    <property type="molecule type" value="Genomic_DNA"/>
</dbReference>
<dbReference type="AlphaFoldDB" id="A0A8J3JYY3"/>
<proteinExistence type="predicted"/>
<gene>
    <name evidence="2" type="ORF">Cch02nite_32200</name>
</gene>
<keyword evidence="3" id="KW-1185">Reference proteome</keyword>
<accession>A0A8J3JYY3</accession>
<reference evidence="2 3" key="1">
    <citation type="submission" date="2021-01" db="EMBL/GenBank/DDBJ databases">
        <title>Whole genome shotgun sequence of Catellatospora chokoriensis NBRC 107358.</title>
        <authorList>
            <person name="Komaki H."/>
            <person name="Tamura T."/>
        </authorList>
    </citation>
    <scope>NUCLEOTIDE SEQUENCE [LARGE SCALE GENOMIC DNA]</scope>
    <source>
        <strain evidence="2 3">NBRC 107358</strain>
    </source>
</reference>
<evidence type="ECO:0000256" key="1">
    <source>
        <dbReference type="SAM" id="MobiDB-lite"/>
    </source>
</evidence>